<dbReference type="PANTHER" id="PTHR43201:SF32">
    <property type="entry name" value="2-SUCCINYLBENZOATE--COA LIGASE, CHLOROPLASTIC_PEROXISOMAL"/>
    <property type="match status" value="1"/>
</dbReference>
<gene>
    <name evidence="2" type="ORF">ABV408_14325</name>
</gene>
<organism evidence="2">
    <name type="scientific">Salinicola endophyticus</name>
    <dbReference type="NCBI Taxonomy" id="1949083"/>
    <lineage>
        <taxon>Bacteria</taxon>
        <taxon>Pseudomonadati</taxon>
        <taxon>Pseudomonadota</taxon>
        <taxon>Gammaproteobacteria</taxon>
        <taxon>Oceanospirillales</taxon>
        <taxon>Halomonadaceae</taxon>
        <taxon>Salinicola</taxon>
    </lineage>
</organism>
<dbReference type="GO" id="GO:0031956">
    <property type="term" value="F:medium-chain fatty acid-CoA ligase activity"/>
    <property type="evidence" value="ECO:0007669"/>
    <property type="project" value="TreeGrafter"/>
</dbReference>
<proteinExistence type="predicted"/>
<dbReference type="SUPFAM" id="SSF56801">
    <property type="entry name" value="Acetyl-CoA synthetase-like"/>
    <property type="match status" value="1"/>
</dbReference>
<accession>A0AB74UC87</accession>
<dbReference type="RefSeq" id="WP_353979580.1">
    <property type="nucleotide sequence ID" value="NZ_CP159578.1"/>
</dbReference>
<dbReference type="InterPro" id="IPR000873">
    <property type="entry name" value="AMP-dep_synth/lig_dom"/>
</dbReference>
<name>A0AB74UC87_9GAMM</name>
<protein>
    <submittedName>
        <fullName evidence="2">AMP-binding protein</fullName>
    </submittedName>
</protein>
<reference evidence="2" key="1">
    <citation type="submission" date="2024-06" db="EMBL/GenBank/DDBJ databases">
        <title>Complete genome of Salinicola endophyticus HNIBRBA4755.</title>
        <authorList>
            <person name="Shin S.Y."/>
            <person name="Kang H."/>
            <person name="Song J."/>
        </authorList>
    </citation>
    <scope>NUCLEOTIDE SEQUENCE</scope>
    <source>
        <strain evidence="2">HNIBRBA4755</strain>
    </source>
</reference>
<dbReference type="PANTHER" id="PTHR43201">
    <property type="entry name" value="ACYL-COA SYNTHETASE"/>
    <property type="match status" value="1"/>
</dbReference>
<dbReference type="InterPro" id="IPR020845">
    <property type="entry name" value="AMP-binding_CS"/>
</dbReference>
<dbReference type="Gene3D" id="3.30.300.30">
    <property type="match status" value="1"/>
</dbReference>
<dbReference type="PROSITE" id="PS00455">
    <property type="entry name" value="AMP_BINDING"/>
    <property type="match status" value="1"/>
</dbReference>
<dbReference type="EMBL" id="CP159578">
    <property type="protein sequence ID" value="XCJ78602.1"/>
    <property type="molecule type" value="Genomic_DNA"/>
</dbReference>
<dbReference type="Pfam" id="PF23562">
    <property type="entry name" value="AMP-binding_C_3"/>
    <property type="match status" value="1"/>
</dbReference>
<dbReference type="Gene3D" id="3.40.50.12780">
    <property type="entry name" value="N-terminal domain of ligase-like"/>
    <property type="match status" value="1"/>
</dbReference>
<dbReference type="GO" id="GO:0006631">
    <property type="term" value="P:fatty acid metabolic process"/>
    <property type="evidence" value="ECO:0007669"/>
    <property type="project" value="TreeGrafter"/>
</dbReference>
<evidence type="ECO:0000259" key="1">
    <source>
        <dbReference type="Pfam" id="PF00501"/>
    </source>
</evidence>
<dbReference type="AlphaFoldDB" id="A0AB74UC87"/>
<dbReference type="InterPro" id="IPR045851">
    <property type="entry name" value="AMP-bd_C_sf"/>
</dbReference>
<sequence>MRERFLAHIDALATSQPEKIALSANGVTLTYAELPGEIARRCRQLATLGGRRVALMLDNGLDWALWDLALMQSEAVNVPLPMFFSPAQLAHVVDQAGIDTLIGPAAVAAALGFAASDDPLLWQREVAAPPRLPAGTHKITFTSGTSGTPKGVCLDSDTQLTVADSLAEVARSVGVRRHLAMLPLATLLENIGGLYAPLWLGGSVALPGLGELGWRGASGFDSTQAWRVIRAEAPDSLILVPQLLSALLMQQGETPLEFGRFFAVGGATVSPALLARAAEAGWPVFEGYGLSECASVVTLNRPGEVRSGSVGRPLPHARITLAEDGEVMVEGSLMLGYLGDDAPRPARWATGDLGAWEGEALVLKGRRRQVFITAYGRNVDPAWVEAELTAEPSIAQAWVSGEAQPSNRALLVPRGEWVNDQQLEEAVARANQRLPDYARVACWQRGGPFTPDNGLATANGRLRREALAERYRRWLDTPVSA</sequence>
<dbReference type="Pfam" id="PF00501">
    <property type="entry name" value="AMP-binding"/>
    <property type="match status" value="1"/>
</dbReference>
<feature type="domain" description="AMP-dependent synthetase/ligase" evidence="1">
    <location>
        <begin position="13"/>
        <end position="331"/>
    </location>
</feature>
<evidence type="ECO:0000313" key="2">
    <source>
        <dbReference type="EMBL" id="XCJ78602.1"/>
    </source>
</evidence>
<dbReference type="InterPro" id="IPR042099">
    <property type="entry name" value="ANL_N_sf"/>
</dbReference>